<dbReference type="EMBL" id="JACSQY010000010">
    <property type="protein sequence ID" value="MBD7909130.1"/>
    <property type="molecule type" value="Genomic_DNA"/>
</dbReference>
<dbReference type="Proteomes" id="UP000659496">
    <property type="component" value="Unassembled WGS sequence"/>
</dbReference>
<evidence type="ECO:0000313" key="4">
    <source>
        <dbReference type="Proteomes" id="UP000659496"/>
    </source>
</evidence>
<keyword evidence="2" id="KW-0812">Transmembrane</keyword>
<gene>
    <name evidence="3" type="ORF">H9659_12415</name>
</gene>
<evidence type="ECO:0000313" key="3">
    <source>
        <dbReference type="EMBL" id="MBD7909130.1"/>
    </source>
</evidence>
<comment type="caution">
    <text evidence="3">The sequence shown here is derived from an EMBL/GenBank/DDBJ whole genome shotgun (WGS) entry which is preliminary data.</text>
</comment>
<protein>
    <submittedName>
        <fullName evidence="3">YhdT family protein</fullName>
    </submittedName>
</protein>
<dbReference type="Pfam" id="PF06196">
    <property type="entry name" value="DUF997"/>
    <property type="match status" value="1"/>
</dbReference>
<keyword evidence="4" id="KW-1185">Reference proteome</keyword>
<keyword evidence="2" id="KW-1133">Transmembrane helix</keyword>
<keyword evidence="2" id="KW-0472">Membrane</keyword>
<evidence type="ECO:0000256" key="2">
    <source>
        <dbReference type="SAM" id="Phobius"/>
    </source>
</evidence>
<dbReference type="PANTHER" id="PTHR39174:SF1">
    <property type="entry name" value="INNER MEMBRANE PROTEIN"/>
    <property type="match status" value="1"/>
</dbReference>
<feature type="region of interest" description="Disordered" evidence="1">
    <location>
        <begin position="1"/>
        <end position="23"/>
    </location>
</feature>
<organism evidence="3 4">
    <name type="scientific">Sporosarcina gallistercoris</name>
    <dbReference type="NCBI Taxonomy" id="2762245"/>
    <lineage>
        <taxon>Bacteria</taxon>
        <taxon>Bacillati</taxon>
        <taxon>Bacillota</taxon>
        <taxon>Bacilli</taxon>
        <taxon>Bacillales</taxon>
        <taxon>Caryophanaceae</taxon>
        <taxon>Sporosarcina</taxon>
    </lineage>
</organism>
<feature type="transmembrane region" description="Helical" evidence="2">
    <location>
        <begin position="69"/>
        <end position="92"/>
    </location>
</feature>
<feature type="region of interest" description="Disordered" evidence="1">
    <location>
        <begin position="97"/>
        <end position="118"/>
    </location>
</feature>
<sequence length="118" mass="13499">MRPDTPKLPNSPQPKEHKQDPRFKTAHKEAWIGVALAVFNFVWWFGFAYGLGGRPVEEYTYILGLPDWFFWSCVVGFILMSIITVVLAKFVLTDMPLDDDPTYHPAQPDTRTQKGPNS</sequence>
<name>A0ABR8PLX6_9BACL</name>
<dbReference type="PANTHER" id="PTHR39174">
    <property type="entry name" value="INNER MEMBRANE PROTEIN-RELATED"/>
    <property type="match status" value="1"/>
</dbReference>
<dbReference type="RefSeq" id="WP_191691024.1">
    <property type="nucleotide sequence ID" value="NZ_JACSQY010000010.1"/>
</dbReference>
<feature type="transmembrane region" description="Helical" evidence="2">
    <location>
        <begin position="30"/>
        <end position="49"/>
    </location>
</feature>
<proteinExistence type="predicted"/>
<feature type="compositionally biased region" description="Polar residues" evidence="1">
    <location>
        <begin position="109"/>
        <end position="118"/>
    </location>
</feature>
<reference evidence="3 4" key="1">
    <citation type="submission" date="2020-08" db="EMBL/GenBank/DDBJ databases">
        <title>A Genomic Blueprint of the Chicken Gut Microbiome.</title>
        <authorList>
            <person name="Gilroy R."/>
            <person name="Ravi A."/>
            <person name="Getino M."/>
            <person name="Pursley I."/>
            <person name="Horton D.L."/>
            <person name="Alikhan N.-F."/>
            <person name="Baker D."/>
            <person name="Gharbi K."/>
            <person name="Hall N."/>
            <person name="Watson M."/>
            <person name="Adriaenssens E.M."/>
            <person name="Foster-Nyarko E."/>
            <person name="Jarju S."/>
            <person name="Secka A."/>
            <person name="Antonio M."/>
            <person name="Oren A."/>
            <person name="Chaudhuri R."/>
            <person name="La Ragione R.M."/>
            <person name="Hildebrand F."/>
            <person name="Pallen M.J."/>
        </authorList>
    </citation>
    <scope>NUCLEOTIDE SEQUENCE [LARGE SCALE GENOMIC DNA]</scope>
    <source>
        <strain evidence="3 4">Sa3CUA8</strain>
    </source>
</reference>
<accession>A0ABR8PLX6</accession>
<feature type="compositionally biased region" description="Basic and acidic residues" evidence="1">
    <location>
        <begin position="14"/>
        <end position="23"/>
    </location>
</feature>
<dbReference type="InterPro" id="IPR010398">
    <property type="entry name" value="DUF997"/>
</dbReference>
<evidence type="ECO:0000256" key="1">
    <source>
        <dbReference type="SAM" id="MobiDB-lite"/>
    </source>
</evidence>